<reference evidence="1 2" key="1">
    <citation type="journal article" date="2015" name="Stand. Genomic Sci.">
        <title>Genomic Encyclopedia of Bacterial and Archaeal Type Strains, Phase III: the genomes of soil and plant-associated and newly described type strains.</title>
        <authorList>
            <person name="Whitman W.B."/>
            <person name="Woyke T."/>
            <person name="Klenk H.P."/>
            <person name="Zhou Y."/>
            <person name="Lilburn T.G."/>
            <person name="Beck B.J."/>
            <person name="De Vos P."/>
            <person name="Vandamme P."/>
            <person name="Eisen J.A."/>
            <person name="Garrity G."/>
            <person name="Hugenholtz P."/>
            <person name="Kyrpides N.C."/>
        </authorList>
    </citation>
    <scope>NUCLEOTIDE SEQUENCE [LARGE SCALE GENOMIC DNA]</scope>
    <source>
        <strain evidence="1 2">RF6</strain>
    </source>
</reference>
<organism evidence="1 2">
    <name type="scientific">Leucobacter luti</name>
    <dbReference type="NCBI Taxonomy" id="340320"/>
    <lineage>
        <taxon>Bacteria</taxon>
        <taxon>Bacillati</taxon>
        <taxon>Actinomycetota</taxon>
        <taxon>Actinomycetes</taxon>
        <taxon>Micrococcales</taxon>
        <taxon>Microbacteriaceae</taxon>
        <taxon>Leucobacter</taxon>
    </lineage>
</organism>
<name>A0A4Q7TXN1_9MICO</name>
<proteinExistence type="predicted"/>
<dbReference type="Gene3D" id="3.40.50.300">
    <property type="entry name" value="P-loop containing nucleotide triphosphate hydrolases"/>
    <property type="match status" value="1"/>
</dbReference>
<protein>
    <recommendedName>
        <fullName evidence="3">Uridine kinase</fullName>
    </recommendedName>
</protein>
<dbReference type="RefSeq" id="WP_130454000.1">
    <property type="nucleotide sequence ID" value="NZ_QYAG01000001.1"/>
</dbReference>
<dbReference type="InterPro" id="IPR027417">
    <property type="entry name" value="P-loop_NTPase"/>
</dbReference>
<evidence type="ECO:0000313" key="2">
    <source>
        <dbReference type="Proteomes" id="UP000291832"/>
    </source>
</evidence>
<accession>A0A4Q7TXN1</accession>
<dbReference type="OrthoDB" id="3237545at2"/>
<dbReference type="SUPFAM" id="SSF52540">
    <property type="entry name" value="P-loop containing nucleoside triphosphate hydrolases"/>
    <property type="match status" value="1"/>
</dbReference>
<comment type="caution">
    <text evidence="1">The sequence shown here is derived from an EMBL/GenBank/DDBJ whole genome shotgun (WGS) entry which is preliminary data.</text>
</comment>
<dbReference type="AlphaFoldDB" id="A0A4Q7TXN1"/>
<sequence length="181" mass="19845">MGLHRLHAVVIDGRSGAGKTVLADRLASRLRGVGRDAQILRVEDLYPGWDGLTAGSRSVTDALGAGSYRRFDWNRGEFAERVELDPGKPLIVEGCGAVTAANLEAVRDWVSTHGARAAATEPGADSIWSVWLDLPREERRTRALARDGAAYAPHWDRWAAQEDAHYADHAPWEIVNEVLRG</sequence>
<dbReference type="EMBL" id="SHKI01000004">
    <property type="protein sequence ID" value="RZT65991.1"/>
    <property type="molecule type" value="Genomic_DNA"/>
</dbReference>
<evidence type="ECO:0000313" key="1">
    <source>
        <dbReference type="EMBL" id="RZT65991.1"/>
    </source>
</evidence>
<keyword evidence="2" id="KW-1185">Reference proteome</keyword>
<evidence type="ECO:0008006" key="3">
    <source>
        <dbReference type="Google" id="ProtNLM"/>
    </source>
</evidence>
<gene>
    <name evidence="1" type="ORF">EV139_1415</name>
</gene>
<dbReference type="Proteomes" id="UP000291832">
    <property type="component" value="Unassembled WGS sequence"/>
</dbReference>